<proteinExistence type="predicted"/>
<dbReference type="AlphaFoldDB" id="A0AAD9C3E8"/>
<sequence length="82" mass="9361">MKCPKTFVSSLHFYFHLSWSCDDRASGRQRHLEDGPPLNPQLHDFNHDPSLEGSLRPDLNELPQVRLAPLFTVTLLQKIGPP</sequence>
<evidence type="ECO:0000313" key="3">
    <source>
        <dbReference type="Proteomes" id="UP001228049"/>
    </source>
</evidence>
<keyword evidence="3" id="KW-1185">Reference proteome</keyword>
<evidence type="ECO:0000256" key="1">
    <source>
        <dbReference type="SAM" id="MobiDB-lite"/>
    </source>
</evidence>
<feature type="region of interest" description="Disordered" evidence="1">
    <location>
        <begin position="26"/>
        <end position="50"/>
    </location>
</feature>
<gene>
    <name evidence="2" type="ORF">KUDE01_020693</name>
</gene>
<organism evidence="2 3">
    <name type="scientific">Dissostichus eleginoides</name>
    <name type="common">Patagonian toothfish</name>
    <name type="synonym">Dissostichus amissus</name>
    <dbReference type="NCBI Taxonomy" id="100907"/>
    <lineage>
        <taxon>Eukaryota</taxon>
        <taxon>Metazoa</taxon>
        <taxon>Chordata</taxon>
        <taxon>Craniata</taxon>
        <taxon>Vertebrata</taxon>
        <taxon>Euteleostomi</taxon>
        <taxon>Actinopterygii</taxon>
        <taxon>Neopterygii</taxon>
        <taxon>Teleostei</taxon>
        <taxon>Neoteleostei</taxon>
        <taxon>Acanthomorphata</taxon>
        <taxon>Eupercaria</taxon>
        <taxon>Perciformes</taxon>
        <taxon>Notothenioidei</taxon>
        <taxon>Nototheniidae</taxon>
        <taxon>Dissostichus</taxon>
    </lineage>
</organism>
<protein>
    <submittedName>
        <fullName evidence="2">Growth hormone-regulated TBC protein 1-A</fullName>
    </submittedName>
</protein>
<dbReference type="Proteomes" id="UP001228049">
    <property type="component" value="Unassembled WGS sequence"/>
</dbReference>
<reference evidence="2" key="1">
    <citation type="submission" date="2023-04" db="EMBL/GenBank/DDBJ databases">
        <title>Chromosome-level genome of Chaenocephalus aceratus.</title>
        <authorList>
            <person name="Park H."/>
        </authorList>
    </citation>
    <scope>NUCLEOTIDE SEQUENCE</scope>
    <source>
        <strain evidence="2">DE</strain>
        <tissue evidence="2">Muscle</tissue>
    </source>
</reference>
<name>A0AAD9C3E8_DISEL</name>
<accession>A0AAD9C3E8</accession>
<dbReference type="EMBL" id="JASDAP010000010">
    <property type="protein sequence ID" value="KAK1895242.1"/>
    <property type="molecule type" value="Genomic_DNA"/>
</dbReference>
<evidence type="ECO:0000313" key="2">
    <source>
        <dbReference type="EMBL" id="KAK1895242.1"/>
    </source>
</evidence>
<comment type="caution">
    <text evidence="2">The sequence shown here is derived from an EMBL/GenBank/DDBJ whole genome shotgun (WGS) entry which is preliminary data.</text>
</comment>